<dbReference type="CDD" id="cd00567">
    <property type="entry name" value="ACAD"/>
    <property type="match status" value="1"/>
</dbReference>
<dbReference type="Gene3D" id="1.10.540.10">
    <property type="entry name" value="Acyl-CoA dehydrogenase/oxidase, N-terminal domain"/>
    <property type="match status" value="1"/>
</dbReference>
<dbReference type="Pfam" id="PF00441">
    <property type="entry name" value="Acyl-CoA_dh_1"/>
    <property type="match status" value="1"/>
</dbReference>
<feature type="domain" description="Acyl-CoA dehydrogenase/oxidase C-terminal" evidence="5">
    <location>
        <begin position="228"/>
        <end position="363"/>
    </location>
</feature>
<evidence type="ECO:0000256" key="2">
    <source>
        <dbReference type="ARBA" id="ARBA00009347"/>
    </source>
</evidence>
<dbReference type="Proteomes" id="UP000031774">
    <property type="component" value="Chromosome"/>
</dbReference>
<dbReference type="InterPro" id="IPR009075">
    <property type="entry name" value="AcylCo_DH/oxidase_C"/>
</dbReference>
<dbReference type="Gene3D" id="2.40.110.10">
    <property type="entry name" value="Butyryl-CoA Dehydrogenase, subunit A, domain 2"/>
    <property type="match status" value="1"/>
</dbReference>
<evidence type="ECO:0000256" key="4">
    <source>
        <dbReference type="ARBA" id="ARBA00022827"/>
    </source>
</evidence>
<evidence type="ECO:0000256" key="3">
    <source>
        <dbReference type="ARBA" id="ARBA00022630"/>
    </source>
</evidence>
<dbReference type="HOGENOM" id="CLU_022921_0_0_11"/>
<sequence length="557" mass="59841">MSAEKLDALFGDPRDPDNPVGYAAVLAADERHEMLAEGERLLEAYGMNAEFVPAAYGGRLVRADRLAEVQRALWRRDPCLGLGYGFSSLLGSVNIWSAGTHEQRTKAAEILLGGGRIAAAFHELDHGNDFAHAECAAVPSDDGWLLTGRKEIVTNLRRAEAMVLFARTSEVAGSRSHSQFFVTRDELPADRVLDLPRFPSSGMNGVQLGGLRFSDCPIPGNAMLGRPGQGIENALRAYQLSRVVLPAILVGPLDTALRLALECVHERRLYGGVAADLPYVRAALARTYADLLAVDAFCGVGLRALHLAPEATLLYAPAVKYLTSRIVLDAFEDLRAVMGAQGYLREGSYAMFQKLVRDAAPATFAHISRSACLVLILPQLPRLARKSWLADPAAARQLFDLGADLPPLDFDQLAVGMLSGDGLIGVLAETAERESAGSPVGRFAVRFRDEVLALRDQCAALAPSDLTIGASPEAYAVADRYTVLLAAAAALAVWRSDDRQQEAALLGILDRLSGRLGGAPVLTPDERASAEQALFDIAVERFQDGRLLDLSARHVSG</sequence>
<keyword evidence="7" id="KW-1185">Reference proteome</keyword>
<evidence type="ECO:0000256" key="1">
    <source>
        <dbReference type="ARBA" id="ARBA00001974"/>
    </source>
</evidence>
<dbReference type="GO" id="GO:0005886">
    <property type="term" value="C:plasma membrane"/>
    <property type="evidence" value="ECO:0007669"/>
    <property type="project" value="TreeGrafter"/>
</dbReference>
<dbReference type="KEGG" id="svt:SVTN_32200"/>
<comment type="similarity">
    <text evidence="2">Belongs to the acyl-CoA dehydrogenase family.</text>
</comment>
<dbReference type="InterPro" id="IPR036250">
    <property type="entry name" value="AcylCo_DH-like_C"/>
</dbReference>
<evidence type="ECO:0000313" key="7">
    <source>
        <dbReference type="Proteomes" id="UP000031774"/>
    </source>
</evidence>
<dbReference type="PANTHER" id="PTHR43884">
    <property type="entry name" value="ACYL-COA DEHYDROGENASE"/>
    <property type="match status" value="1"/>
</dbReference>
<keyword evidence="3" id="KW-0285">Flavoprotein</keyword>
<dbReference type="EMBL" id="CP010407">
    <property type="protein sequence ID" value="AJF68325.1"/>
    <property type="molecule type" value="Genomic_DNA"/>
</dbReference>
<keyword evidence="4" id="KW-0274">FAD</keyword>
<comment type="cofactor">
    <cofactor evidence="1">
        <name>FAD</name>
        <dbReference type="ChEBI" id="CHEBI:57692"/>
    </cofactor>
</comment>
<dbReference type="InterPro" id="IPR009100">
    <property type="entry name" value="AcylCoA_DH/oxidase_NM_dom_sf"/>
</dbReference>
<dbReference type="PANTHER" id="PTHR43884:SF19">
    <property type="entry name" value="ACYL-COA DEHYDROGENASE FADE4-RELATED"/>
    <property type="match status" value="1"/>
</dbReference>
<dbReference type="STRING" id="362257.SVTN_32200"/>
<dbReference type="GO" id="GO:0003995">
    <property type="term" value="F:acyl-CoA dehydrogenase activity"/>
    <property type="evidence" value="ECO:0007669"/>
    <property type="project" value="TreeGrafter"/>
</dbReference>
<dbReference type="InterPro" id="IPR046373">
    <property type="entry name" value="Acyl-CoA_Oxase/DH_mid-dom_sf"/>
</dbReference>
<proteinExistence type="inferred from homology"/>
<gene>
    <name evidence="6" type="ORF">SVTN_32200</name>
</gene>
<dbReference type="InterPro" id="IPR037069">
    <property type="entry name" value="AcylCoA_DH/ox_N_sf"/>
</dbReference>
<dbReference type="Gene3D" id="1.20.140.10">
    <property type="entry name" value="Butyryl-CoA Dehydrogenase, subunit A, domain 3"/>
    <property type="match status" value="1"/>
</dbReference>
<protein>
    <recommendedName>
        <fullName evidence="5">Acyl-CoA dehydrogenase/oxidase C-terminal domain-containing protein</fullName>
    </recommendedName>
</protein>
<dbReference type="AlphaFoldDB" id="A0A0B5I2F5"/>
<evidence type="ECO:0000259" key="5">
    <source>
        <dbReference type="Pfam" id="PF00441"/>
    </source>
</evidence>
<dbReference type="GO" id="GO:0050660">
    <property type="term" value="F:flavin adenine dinucleotide binding"/>
    <property type="evidence" value="ECO:0007669"/>
    <property type="project" value="InterPro"/>
</dbReference>
<reference evidence="6 7" key="1">
    <citation type="submission" date="2014-12" db="EMBL/GenBank/DDBJ databases">
        <title>Complete genome sequence of Streptomyces vietnamensis strain GIMV4.0001, a genetic manipulable producer of the benzoisochromanequinone antibiotic granaticin.</title>
        <authorList>
            <person name="Deng M.R."/>
            <person name="Guo J."/>
            <person name="Ma L.Y."/>
            <person name="Feng G.D."/>
            <person name="Mo C.Y."/>
            <person name="Zhu H.H."/>
        </authorList>
    </citation>
    <scope>NUCLEOTIDE SEQUENCE [LARGE SCALE GENOMIC DNA]</scope>
    <source>
        <strain evidence="7">GIMV4.0001</strain>
    </source>
</reference>
<dbReference type="RefSeq" id="WP_041132249.1">
    <property type="nucleotide sequence ID" value="NZ_CP010407.1"/>
</dbReference>
<organism evidence="6 7">
    <name type="scientific">Streptomyces vietnamensis</name>
    <dbReference type="NCBI Taxonomy" id="362257"/>
    <lineage>
        <taxon>Bacteria</taxon>
        <taxon>Bacillati</taxon>
        <taxon>Actinomycetota</taxon>
        <taxon>Actinomycetes</taxon>
        <taxon>Kitasatosporales</taxon>
        <taxon>Streptomycetaceae</taxon>
        <taxon>Streptomyces</taxon>
    </lineage>
</organism>
<evidence type="ECO:0000313" key="6">
    <source>
        <dbReference type="EMBL" id="AJF68325.1"/>
    </source>
</evidence>
<accession>A0A0B5I2F5</accession>
<name>A0A0B5I2F5_9ACTN</name>
<dbReference type="SUPFAM" id="SSF47203">
    <property type="entry name" value="Acyl-CoA dehydrogenase C-terminal domain-like"/>
    <property type="match status" value="1"/>
</dbReference>
<dbReference type="SUPFAM" id="SSF56645">
    <property type="entry name" value="Acyl-CoA dehydrogenase NM domain-like"/>
    <property type="match status" value="1"/>
</dbReference>